<evidence type="ECO:0000259" key="2">
    <source>
        <dbReference type="Pfam" id="PF20432"/>
    </source>
</evidence>
<proteinExistence type="predicted"/>
<feature type="domain" description="Antitoxin Xre-like helix-turn-helix" evidence="2">
    <location>
        <begin position="55"/>
        <end position="112"/>
    </location>
</feature>
<protein>
    <submittedName>
        <fullName evidence="3">DUF2384 domain-containing protein</fullName>
    </submittedName>
</protein>
<dbReference type="InterPro" id="IPR024467">
    <property type="entry name" value="Xre/MbcA/ParS-like_toxin-bd"/>
</dbReference>
<dbReference type="EMBL" id="WWEO01000038">
    <property type="protein sequence ID" value="NCD68464.1"/>
    <property type="molecule type" value="Genomic_DNA"/>
</dbReference>
<reference evidence="3" key="1">
    <citation type="submission" date="2020-01" db="EMBL/GenBank/DDBJ databases">
        <authorList>
            <person name="Seo Y.L."/>
        </authorList>
    </citation>
    <scope>NUCLEOTIDE SEQUENCE</scope>
    <source>
        <strain evidence="3">R11</strain>
    </source>
</reference>
<gene>
    <name evidence="3" type="ORF">GSY63_03760</name>
</gene>
<dbReference type="Pfam" id="PF09722">
    <property type="entry name" value="Xre_MbcA_ParS_C"/>
    <property type="match status" value="1"/>
</dbReference>
<organism evidence="3 4">
    <name type="scientific">Mucilaginibacter agri</name>
    <dbReference type="NCBI Taxonomy" id="2695265"/>
    <lineage>
        <taxon>Bacteria</taxon>
        <taxon>Pseudomonadati</taxon>
        <taxon>Bacteroidota</taxon>
        <taxon>Sphingobacteriia</taxon>
        <taxon>Sphingobacteriales</taxon>
        <taxon>Sphingobacteriaceae</taxon>
        <taxon>Mucilaginibacter</taxon>
    </lineage>
</organism>
<evidence type="ECO:0000313" key="4">
    <source>
        <dbReference type="Proteomes" id="UP000638732"/>
    </source>
</evidence>
<evidence type="ECO:0000313" key="3">
    <source>
        <dbReference type="EMBL" id="NCD68464.1"/>
    </source>
</evidence>
<feature type="domain" description="Antitoxin Xre/MbcA/ParS-like toxin-binding" evidence="1">
    <location>
        <begin position="124"/>
        <end position="170"/>
    </location>
</feature>
<reference evidence="3" key="2">
    <citation type="submission" date="2020-10" db="EMBL/GenBank/DDBJ databases">
        <title>Mucilaginibacter sp. nov., isolated from soil.</title>
        <authorList>
            <person name="Jeon C.O."/>
        </authorList>
    </citation>
    <scope>NUCLEOTIDE SEQUENCE</scope>
    <source>
        <strain evidence="3">R11</strain>
    </source>
</reference>
<dbReference type="GO" id="GO:0003677">
    <property type="term" value="F:DNA binding"/>
    <property type="evidence" value="ECO:0007669"/>
    <property type="project" value="InterPro"/>
</dbReference>
<dbReference type="AlphaFoldDB" id="A0A965ZCG2"/>
<accession>A0A965ZCG2</accession>
<evidence type="ECO:0000259" key="1">
    <source>
        <dbReference type="Pfam" id="PF09722"/>
    </source>
</evidence>
<comment type="caution">
    <text evidence="3">The sequence shown here is derived from an EMBL/GenBank/DDBJ whole genome shotgun (WGS) entry which is preliminary data.</text>
</comment>
<name>A0A965ZCG2_9SPHI</name>
<dbReference type="RefSeq" id="WP_166584491.1">
    <property type="nucleotide sequence ID" value="NZ_WWEO01000038.1"/>
</dbReference>
<sequence length="173" mass="19097">MEKGNKKSTPKKAVYQAETNASKNIVNDYAVAYVKTANGVDAAAYHPFYANEVALLTSSKKGLDAKAALDFLNLSGFSHQQFQDTFKTTVKTIQNYTNQAQRLDASLSEKILKAFALFEKGIGLFGSADVFHNWLNKPAYGLGNQTPFDLLDTFTGINLIEEELIRLEYGDLA</sequence>
<dbReference type="Pfam" id="PF20432">
    <property type="entry name" value="Xre-like-HTH"/>
    <property type="match status" value="1"/>
</dbReference>
<dbReference type="Proteomes" id="UP000638732">
    <property type="component" value="Unassembled WGS sequence"/>
</dbReference>
<keyword evidence="4" id="KW-1185">Reference proteome</keyword>
<dbReference type="InterPro" id="IPR046847">
    <property type="entry name" value="Xre-like_HTH"/>
</dbReference>